<evidence type="ECO:0000313" key="2">
    <source>
        <dbReference type="EMBL" id="OGG96839.1"/>
    </source>
</evidence>
<evidence type="ECO:0000256" key="1">
    <source>
        <dbReference type="SAM" id="SignalP"/>
    </source>
</evidence>
<comment type="caution">
    <text evidence="2">The sequence shown here is derived from an EMBL/GenBank/DDBJ whole genome shotgun (WGS) entry which is preliminary data.</text>
</comment>
<dbReference type="PROSITE" id="PS51257">
    <property type="entry name" value="PROKAR_LIPOPROTEIN"/>
    <property type="match status" value="1"/>
</dbReference>
<sequence>MNRFCLILLSLVLLGCSSARNRDGQTNLISSWEAKDDKTQALLEGRFKSGNVYLDYDTVFVVDALFRDLSYRKAFLDEQSKAYFYPPVQAEAKWAREVEDYQNFYSFVVVIYTGDTEKPEFGEPSSHWQVFLGDDESDLLRPVNVKKLAKRDQEHIFLTKYFKPVDRWVELYRISFPKLNREVPLGDKPFSLIFSGLKGSARLEFSDRSLFYQSPEDIQP</sequence>
<dbReference type="AlphaFoldDB" id="A0A1F6GFH1"/>
<protein>
    <recommendedName>
        <fullName evidence="4">Lipoprotein</fullName>
    </recommendedName>
</protein>
<dbReference type="Proteomes" id="UP000178449">
    <property type="component" value="Unassembled WGS sequence"/>
</dbReference>
<keyword evidence="1" id="KW-0732">Signal</keyword>
<evidence type="ECO:0008006" key="4">
    <source>
        <dbReference type="Google" id="ProtNLM"/>
    </source>
</evidence>
<reference evidence="2 3" key="1">
    <citation type="journal article" date="2016" name="Nat. Commun.">
        <title>Thousands of microbial genomes shed light on interconnected biogeochemical processes in an aquifer system.</title>
        <authorList>
            <person name="Anantharaman K."/>
            <person name="Brown C.T."/>
            <person name="Hug L.A."/>
            <person name="Sharon I."/>
            <person name="Castelle C.J."/>
            <person name="Probst A.J."/>
            <person name="Thomas B.C."/>
            <person name="Singh A."/>
            <person name="Wilkins M.J."/>
            <person name="Karaoz U."/>
            <person name="Brodie E.L."/>
            <person name="Williams K.H."/>
            <person name="Hubbard S.S."/>
            <person name="Banfield J.F."/>
        </authorList>
    </citation>
    <scope>NUCLEOTIDE SEQUENCE [LARGE SCALE GENOMIC DNA]</scope>
</reference>
<evidence type="ECO:0000313" key="3">
    <source>
        <dbReference type="Proteomes" id="UP000178449"/>
    </source>
</evidence>
<organism evidence="2 3">
    <name type="scientific">Candidatus Lambdaproteobacteria bacterium RIFOXYD2_FULL_50_16</name>
    <dbReference type="NCBI Taxonomy" id="1817772"/>
    <lineage>
        <taxon>Bacteria</taxon>
        <taxon>Pseudomonadati</taxon>
        <taxon>Pseudomonadota</taxon>
        <taxon>Candidatus Lambdaproteobacteria</taxon>
    </lineage>
</organism>
<feature type="chain" id="PRO_5009524697" description="Lipoprotein" evidence="1">
    <location>
        <begin position="22"/>
        <end position="220"/>
    </location>
</feature>
<proteinExistence type="predicted"/>
<feature type="signal peptide" evidence="1">
    <location>
        <begin position="1"/>
        <end position="21"/>
    </location>
</feature>
<dbReference type="STRING" id="1817772.A2527_00220"/>
<gene>
    <name evidence="2" type="ORF">A2527_00220</name>
</gene>
<dbReference type="EMBL" id="MFNE01000008">
    <property type="protein sequence ID" value="OGG96839.1"/>
    <property type="molecule type" value="Genomic_DNA"/>
</dbReference>
<name>A0A1F6GFH1_9PROT</name>
<accession>A0A1F6GFH1</accession>